<dbReference type="Proteomes" id="UP000054564">
    <property type="component" value="Unassembled WGS sequence"/>
</dbReference>
<sequence length="110" mass="12066">MSSSPPPGNTSANLPSSPNDYALHDIPGIGLIDRRSGAERVAAIFNHHLGEGWDQQLSIHRSPRQRAYSETDTTVTSYRIPGSFIPPRPSTPFQRRQAIPDFTPPTQSTS</sequence>
<evidence type="ECO:0000313" key="3">
    <source>
        <dbReference type="Proteomes" id="UP000054564"/>
    </source>
</evidence>
<evidence type="ECO:0000313" key="2">
    <source>
        <dbReference type="EMBL" id="KNE88263.1"/>
    </source>
</evidence>
<comment type="caution">
    <text evidence="2">The sequence shown here is derived from an EMBL/GenBank/DDBJ whole genome shotgun (WGS) entry which is preliminary data.</text>
</comment>
<dbReference type="EMBL" id="AJIL01002613">
    <property type="protein sequence ID" value="KNE88263.1"/>
    <property type="molecule type" value="Genomic_DNA"/>
</dbReference>
<feature type="non-terminal residue" evidence="2">
    <location>
        <position position="110"/>
    </location>
</feature>
<accession>A0A0L0UMK9</accession>
<proteinExistence type="predicted"/>
<name>A0A0L0UMK9_9BASI</name>
<feature type="region of interest" description="Disordered" evidence="1">
    <location>
        <begin position="1"/>
        <end position="21"/>
    </location>
</feature>
<organism evidence="2 3">
    <name type="scientific">Puccinia striiformis f. sp. tritici PST-78</name>
    <dbReference type="NCBI Taxonomy" id="1165861"/>
    <lineage>
        <taxon>Eukaryota</taxon>
        <taxon>Fungi</taxon>
        <taxon>Dikarya</taxon>
        <taxon>Basidiomycota</taxon>
        <taxon>Pucciniomycotina</taxon>
        <taxon>Pucciniomycetes</taxon>
        <taxon>Pucciniales</taxon>
        <taxon>Pucciniaceae</taxon>
        <taxon>Puccinia</taxon>
    </lineage>
</organism>
<keyword evidence="3" id="KW-1185">Reference proteome</keyword>
<evidence type="ECO:0000256" key="1">
    <source>
        <dbReference type="SAM" id="MobiDB-lite"/>
    </source>
</evidence>
<feature type="compositionally biased region" description="Polar residues" evidence="1">
    <location>
        <begin position="9"/>
        <end position="19"/>
    </location>
</feature>
<feature type="region of interest" description="Disordered" evidence="1">
    <location>
        <begin position="78"/>
        <end position="110"/>
    </location>
</feature>
<gene>
    <name evidence="2" type="ORF">PSTG_18341</name>
</gene>
<reference evidence="3" key="1">
    <citation type="submission" date="2014-03" db="EMBL/GenBank/DDBJ databases">
        <title>The Genome Sequence of Puccinia striiformis f. sp. tritici PST-78.</title>
        <authorList>
            <consortium name="The Broad Institute Genome Sequencing Platform"/>
            <person name="Cuomo C."/>
            <person name="Hulbert S."/>
            <person name="Chen X."/>
            <person name="Walker B."/>
            <person name="Young S.K."/>
            <person name="Zeng Q."/>
            <person name="Gargeya S."/>
            <person name="Fitzgerald M."/>
            <person name="Haas B."/>
            <person name="Abouelleil A."/>
            <person name="Alvarado L."/>
            <person name="Arachchi H.M."/>
            <person name="Berlin A.M."/>
            <person name="Chapman S.B."/>
            <person name="Goldberg J."/>
            <person name="Griggs A."/>
            <person name="Gujja S."/>
            <person name="Hansen M."/>
            <person name="Howarth C."/>
            <person name="Imamovic A."/>
            <person name="Larimer J."/>
            <person name="McCowan C."/>
            <person name="Montmayeur A."/>
            <person name="Murphy C."/>
            <person name="Neiman D."/>
            <person name="Pearson M."/>
            <person name="Priest M."/>
            <person name="Roberts A."/>
            <person name="Saif S."/>
            <person name="Shea T."/>
            <person name="Sisk P."/>
            <person name="Sykes S."/>
            <person name="Wortman J."/>
            <person name="Nusbaum C."/>
            <person name="Birren B."/>
        </authorList>
    </citation>
    <scope>NUCLEOTIDE SEQUENCE [LARGE SCALE GENOMIC DNA]</scope>
    <source>
        <strain evidence="3">race PST-78</strain>
    </source>
</reference>
<protein>
    <submittedName>
        <fullName evidence="2">Uncharacterized protein</fullName>
    </submittedName>
</protein>
<dbReference type="AlphaFoldDB" id="A0A0L0UMK9"/>